<feature type="transmembrane region" description="Helical" evidence="6">
    <location>
        <begin position="304"/>
        <end position="328"/>
    </location>
</feature>
<dbReference type="GeneID" id="28847432"/>
<protein>
    <submittedName>
        <fullName evidence="8">MFS transporter</fullName>
    </submittedName>
</protein>
<evidence type="ECO:0000256" key="1">
    <source>
        <dbReference type="ARBA" id="ARBA00004141"/>
    </source>
</evidence>
<reference evidence="8 9" key="1">
    <citation type="journal article" date="2016" name="PLoS Pathog.">
        <title>Biosynthesis of antibiotic leucinostatins in bio-control fungus Purpureocillium lilacinum and their inhibition on phytophthora revealed by genome mining.</title>
        <authorList>
            <person name="Wang G."/>
            <person name="Liu Z."/>
            <person name="Lin R."/>
            <person name="Li E."/>
            <person name="Mao Z."/>
            <person name="Ling J."/>
            <person name="Yang Y."/>
            <person name="Yin W.B."/>
            <person name="Xie B."/>
        </authorList>
    </citation>
    <scope>NUCLEOTIDE SEQUENCE [LARGE SCALE GENOMIC DNA]</scope>
    <source>
        <strain evidence="8">170</strain>
    </source>
</reference>
<comment type="caution">
    <text evidence="8">The sequence shown here is derived from an EMBL/GenBank/DDBJ whole genome shotgun (WGS) entry which is preliminary data.</text>
</comment>
<sequence length="562" mass="60250">MASCSDTGGSTSKNEDDKAASWVAMPQKQQLALIVMARFCETIADGSLQSFIIFQLRSFMLPDGSAPSTAMVALQLSLLRASVATPQLVTSTLWGVLADHPRIGRKPVIVFGLATAGVASLGLAFTRSFVGAVLCRMLVGLANGNKPAMRSMIREISGDKFESRAVLLLPIAFNIGSIVGPVLGGLLAEGAVNGSPWLSRWPFALPNVVNGIMQMSCAVLIAFHLRETLSDASKSKCKRGRRVYTSMVPEWARRLYGRYFQRKQQYELLENLEQEMEERGECETAGAPKLDAKKRYVSIWTRRLGLTLAARALLVMHIFSYPALLLVFTSTPRYQPVDASATTTTAASAVAEGNVRTNGTSAYIPVPAGYHPHAPFTFTGGLAFKPHDLAAVFAIRGLVGLLLQLLFFPYLRDVFGTLRLYRYALLVFPVTYFVTPYLATIKSSTLPPLPSSGVSLWVMVSAILVIQSTARSLALPAGSMLLNAACPDRSVLGTVNGIGQSVSSAARAIGQLMMTGWLYGVGLKVGMVGIAWWAMAGVATAAAVAAACVPVEPSSEKRESST</sequence>
<keyword evidence="3 6" id="KW-0812">Transmembrane</keyword>
<dbReference type="Proteomes" id="UP000078397">
    <property type="component" value="Unassembled WGS sequence"/>
</dbReference>
<accession>A0A179FR24</accession>
<dbReference type="Pfam" id="PF07690">
    <property type="entry name" value="MFS_1"/>
    <property type="match status" value="1"/>
</dbReference>
<dbReference type="RefSeq" id="XP_018144510.2">
    <property type="nucleotide sequence ID" value="XM_018283438.2"/>
</dbReference>
<dbReference type="GO" id="GO:0016020">
    <property type="term" value="C:membrane"/>
    <property type="evidence" value="ECO:0007669"/>
    <property type="project" value="UniProtKB-SubCell"/>
</dbReference>
<feature type="transmembrane region" description="Helical" evidence="6">
    <location>
        <begin position="166"/>
        <end position="188"/>
    </location>
</feature>
<keyword evidence="2" id="KW-0813">Transport</keyword>
<dbReference type="SUPFAM" id="SSF103473">
    <property type="entry name" value="MFS general substrate transporter"/>
    <property type="match status" value="1"/>
</dbReference>
<feature type="transmembrane region" description="Helical" evidence="6">
    <location>
        <begin position="389"/>
        <end position="408"/>
    </location>
</feature>
<feature type="transmembrane region" description="Helical" evidence="6">
    <location>
        <begin position="420"/>
        <end position="439"/>
    </location>
</feature>
<dbReference type="AlphaFoldDB" id="A0A179FR24"/>
<comment type="subcellular location">
    <subcellularLocation>
        <location evidence="1">Membrane</location>
        <topology evidence="1">Multi-pass membrane protein</topology>
    </subcellularLocation>
</comment>
<evidence type="ECO:0000256" key="5">
    <source>
        <dbReference type="ARBA" id="ARBA00023136"/>
    </source>
</evidence>
<keyword evidence="9" id="KW-1185">Reference proteome</keyword>
<dbReference type="InterPro" id="IPR011701">
    <property type="entry name" value="MFS"/>
</dbReference>
<evidence type="ECO:0000313" key="9">
    <source>
        <dbReference type="Proteomes" id="UP000078397"/>
    </source>
</evidence>
<keyword evidence="5 6" id="KW-0472">Membrane</keyword>
<dbReference type="EMBL" id="LSBJ02000003">
    <property type="protein sequence ID" value="OAQ67660.2"/>
    <property type="molecule type" value="Genomic_DNA"/>
</dbReference>
<dbReference type="PANTHER" id="PTHR23504">
    <property type="entry name" value="MAJOR FACILITATOR SUPERFAMILY DOMAIN-CONTAINING PROTEIN 10"/>
    <property type="match status" value="1"/>
</dbReference>
<dbReference type="KEGG" id="pchm:VFPPC_04022"/>
<dbReference type="PROSITE" id="PS50850">
    <property type="entry name" value="MFS"/>
    <property type="match status" value="1"/>
</dbReference>
<proteinExistence type="predicted"/>
<evidence type="ECO:0000256" key="6">
    <source>
        <dbReference type="SAM" id="Phobius"/>
    </source>
</evidence>
<feature type="transmembrane region" description="Helical" evidence="6">
    <location>
        <begin position="208"/>
        <end position="225"/>
    </location>
</feature>
<name>A0A179FR24_METCM</name>
<dbReference type="PANTHER" id="PTHR23504:SF6">
    <property type="entry name" value="MULTIDRUG TRANSPORTER, PUTATIVE (AFU_ORTHOLOGUE AFUA_4G08740)-RELATED"/>
    <property type="match status" value="1"/>
</dbReference>
<feature type="transmembrane region" description="Helical" evidence="6">
    <location>
        <begin position="107"/>
        <end position="123"/>
    </location>
</feature>
<evidence type="ECO:0000256" key="3">
    <source>
        <dbReference type="ARBA" id="ARBA00022692"/>
    </source>
</evidence>
<evidence type="ECO:0000256" key="2">
    <source>
        <dbReference type="ARBA" id="ARBA00022448"/>
    </source>
</evidence>
<keyword evidence="4 6" id="KW-1133">Transmembrane helix</keyword>
<dbReference type="InterPro" id="IPR020846">
    <property type="entry name" value="MFS_dom"/>
</dbReference>
<dbReference type="Gene3D" id="1.20.1250.20">
    <property type="entry name" value="MFS general substrate transporter like domains"/>
    <property type="match status" value="1"/>
</dbReference>
<dbReference type="OrthoDB" id="10262656at2759"/>
<evidence type="ECO:0000259" key="7">
    <source>
        <dbReference type="PROSITE" id="PS50850"/>
    </source>
</evidence>
<evidence type="ECO:0000256" key="4">
    <source>
        <dbReference type="ARBA" id="ARBA00022989"/>
    </source>
</evidence>
<gene>
    <name evidence="8" type="ORF">VFPPC_04022</name>
</gene>
<evidence type="ECO:0000313" key="8">
    <source>
        <dbReference type="EMBL" id="OAQ67660.2"/>
    </source>
</evidence>
<dbReference type="InterPro" id="IPR036259">
    <property type="entry name" value="MFS_trans_sf"/>
</dbReference>
<dbReference type="GO" id="GO:0022857">
    <property type="term" value="F:transmembrane transporter activity"/>
    <property type="evidence" value="ECO:0007669"/>
    <property type="project" value="InterPro"/>
</dbReference>
<feature type="domain" description="Major facilitator superfamily (MFS) profile" evidence="7">
    <location>
        <begin position="30"/>
        <end position="554"/>
    </location>
</feature>
<feature type="transmembrane region" description="Helical" evidence="6">
    <location>
        <begin position="451"/>
        <end position="470"/>
    </location>
</feature>
<organism evidence="8 9">
    <name type="scientific">Pochonia chlamydosporia 170</name>
    <dbReference type="NCBI Taxonomy" id="1380566"/>
    <lineage>
        <taxon>Eukaryota</taxon>
        <taxon>Fungi</taxon>
        <taxon>Dikarya</taxon>
        <taxon>Ascomycota</taxon>
        <taxon>Pezizomycotina</taxon>
        <taxon>Sordariomycetes</taxon>
        <taxon>Hypocreomycetidae</taxon>
        <taxon>Hypocreales</taxon>
        <taxon>Clavicipitaceae</taxon>
        <taxon>Pochonia</taxon>
    </lineage>
</organism>